<evidence type="ECO:0000313" key="2">
    <source>
        <dbReference type="Proteomes" id="UP001168540"/>
    </source>
</evidence>
<keyword evidence="2" id="KW-1185">Reference proteome</keyword>
<dbReference type="EMBL" id="JAUEDK010000003">
    <property type="protein sequence ID" value="MDN0073726.1"/>
    <property type="molecule type" value="Genomic_DNA"/>
</dbReference>
<accession>A0ABT7XIW1</accession>
<evidence type="ECO:0000313" key="1">
    <source>
        <dbReference type="EMBL" id="MDN0073726.1"/>
    </source>
</evidence>
<evidence type="ECO:0008006" key="3">
    <source>
        <dbReference type="Google" id="ProtNLM"/>
    </source>
</evidence>
<protein>
    <recommendedName>
        <fullName evidence="3">DUF35 domain-containing protein</fullName>
    </recommendedName>
</protein>
<organism evidence="1 2">
    <name type="scientific">Crenobacter oryzisoli</name>
    <dbReference type="NCBI Taxonomy" id="3056844"/>
    <lineage>
        <taxon>Bacteria</taxon>
        <taxon>Pseudomonadati</taxon>
        <taxon>Pseudomonadota</taxon>
        <taxon>Betaproteobacteria</taxon>
        <taxon>Neisseriales</taxon>
        <taxon>Neisseriaceae</taxon>
        <taxon>Crenobacter</taxon>
    </lineage>
</organism>
<sequence>MIKHITGLKPRVGGIRYVCFERPSSLSPQPGDMAWVETEAGCHFCLCIEAIDNDGVLVGTVVSIRPVERLEVDGIRRHDRVSVPRDAVWQIVRTLAPRS</sequence>
<gene>
    <name evidence="1" type="ORF">QU481_02305</name>
</gene>
<dbReference type="Proteomes" id="UP001168540">
    <property type="component" value="Unassembled WGS sequence"/>
</dbReference>
<reference evidence="1" key="1">
    <citation type="submission" date="2023-06" db="EMBL/GenBank/DDBJ databases">
        <authorList>
            <person name="Zhang S."/>
        </authorList>
    </citation>
    <scope>NUCLEOTIDE SEQUENCE</scope>
    <source>
        <strain evidence="1">SG2303</strain>
    </source>
</reference>
<comment type="caution">
    <text evidence="1">The sequence shown here is derived from an EMBL/GenBank/DDBJ whole genome shotgun (WGS) entry which is preliminary data.</text>
</comment>
<proteinExistence type="predicted"/>
<dbReference type="RefSeq" id="WP_289828260.1">
    <property type="nucleotide sequence ID" value="NZ_JAUEDK010000003.1"/>
</dbReference>
<name>A0ABT7XIW1_9NEIS</name>